<name>A0A6F8T0B3_9GAMM</name>
<accession>A0A6F8T0B3</accession>
<dbReference type="EMBL" id="AP022839">
    <property type="protein sequence ID" value="BCA93888.1"/>
    <property type="molecule type" value="Genomic_DNA"/>
</dbReference>
<dbReference type="Proteomes" id="UP000502894">
    <property type="component" value="Chromosome"/>
</dbReference>
<reference evidence="2" key="1">
    <citation type="journal article" date="2020" name="Microbiol. Resour. Announc.">
        <title>Complete Genome Sequence of Novel Psychrotolerant Legionella Strain TUM19329, Isolated from Antarctic Lake Sediment.</title>
        <authorList>
            <person name="Shimada S."/>
            <person name="Nakai R."/>
            <person name="Aoki K."/>
            <person name="Shimoeda N."/>
            <person name="Ohno G."/>
            <person name="Miyazaki Y."/>
            <person name="Kudoh S."/>
            <person name="Imura S."/>
            <person name="Watanabe K."/>
            <person name="Ishii Y."/>
            <person name="Tateda K."/>
        </authorList>
    </citation>
    <scope>NUCLEOTIDE SEQUENCE [LARGE SCALE GENOMIC DNA]</scope>
    <source>
        <strain evidence="2">TUM19329</strain>
    </source>
</reference>
<dbReference type="AlphaFoldDB" id="A0A6F8T0B3"/>
<evidence type="ECO:0008006" key="4">
    <source>
        <dbReference type="Google" id="ProtNLM"/>
    </source>
</evidence>
<evidence type="ECO:0000313" key="3">
    <source>
        <dbReference type="Proteomes" id="UP000502894"/>
    </source>
</evidence>
<dbReference type="RefSeq" id="WP_173235784.1">
    <property type="nucleotide sequence ID" value="NZ_AP022839.1"/>
</dbReference>
<sequence length="360" mass="40699">MRTGTLIFSLLFSQLTFASPQFTVSTPDFQSHFDFKGAELCATAKETLAYLNKGSAYDPLVIHAGQAVKIPVDRVKATLIFVCQNQNQMNNPAFIKQHFYFIRWYPDVHRAKRLAANKPLLQNLPKDRILMTKYYVHLAKANTQYTPKTPFALYALPKDEQHLTLEQANEHPDLTRFKYGKQSILKGALEKKSVPKLAYLSRENLEAALLQGTVVADFGGVSNKKIFNVHRNNNIAYSRTKTPYAQERFWYFKQVAGIKGYGKDAEYKITVNPGVTFAADLEQLGLGKMLMIQYHDQSGAVISKAGILADTGGAFADNLYQVDYLTGSYPGKETFYKASRHLPDYVDAYFMILKESNKNK</sequence>
<dbReference type="KEGG" id="lant:TUM19329_02490"/>
<keyword evidence="3" id="KW-1185">Reference proteome</keyword>
<keyword evidence="1" id="KW-0732">Signal</keyword>
<feature type="chain" id="PRO_5026050668" description="Lytic transglycosylase MltA domain-containing protein" evidence="1">
    <location>
        <begin position="19"/>
        <end position="360"/>
    </location>
</feature>
<evidence type="ECO:0000256" key="1">
    <source>
        <dbReference type="SAM" id="SignalP"/>
    </source>
</evidence>
<organism evidence="2 3">
    <name type="scientific">Legionella antarctica</name>
    <dbReference type="NCBI Taxonomy" id="2708020"/>
    <lineage>
        <taxon>Bacteria</taxon>
        <taxon>Pseudomonadati</taxon>
        <taxon>Pseudomonadota</taxon>
        <taxon>Gammaproteobacteria</taxon>
        <taxon>Legionellales</taxon>
        <taxon>Legionellaceae</taxon>
        <taxon>Legionella</taxon>
    </lineage>
</organism>
<gene>
    <name evidence="2" type="ORF">TUM19329_02490</name>
</gene>
<feature type="signal peptide" evidence="1">
    <location>
        <begin position="1"/>
        <end position="18"/>
    </location>
</feature>
<dbReference type="SUPFAM" id="SSF50685">
    <property type="entry name" value="Barwin-like endoglucanases"/>
    <property type="match status" value="1"/>
</dbReference>
<proteinExistence type="predicted"/>
<protein>
    <recommendedName>
        <fullName evidence="4">Lytic transglycosylase MltA domain-containing protein</fullName>
    </recommendedName>
</protein>
<evidence type="ECO:0000313" key="2">
    <source>
        <dbReference type="EMBL" id="BCA93888.1"/>
    </source>
</evidence>
<dbReference type="InterPro" id="IPR036908">
    <property type="entry name" value="RlpA-like_sf"/>
</dbReference>